<evidence type="ECO:0000256" key="1">
    <source>
        <dbReference type="PROSITE-ProRule" id="PRU00723"/>
    </source>
</evidence>
<dbReference type="Gene3D" id="2.120.10.30">
    <property type="entry name" value="TolB, C-terminal domain"/>
    <property type="match status" value="1"/>
</dbReference>
<keyword evidence="3" id="KW-0812">Transmembrane</keyword>
<dbReference type="VEuPathDB" id="TriTrypDB:LdBPK_100690.1"/>
<gene>
    <name evidence="5" type="ORF">CGC20_35775</name>
</gene>
<keyword evidence="3" id="KW-0472">Membrane</keyword>
<evidence type="ECO:0000256" key="2">
    <source>
        <dbReference type="SAM" id="MobiDB-lite"/>
    </source>
</evidence>
<keyword evidence="1" id="KW-0479">Metal-binding</keyword>
<reference evidence="6" key="1">
    <citation type="submission" date="2019-02" db="EMBL/GenBank/DDBJ databases">
        <title>FDA dAtabase for Regulatory Grade micrObial Sequences (FDA-ARGOS): Supporting development and validation of Infectious Disease Dx tests.</title>
        <authorList>
            <person name="Duncan R."/>
            <person name="Fisher C."/>
            <person name="Tallon L."/>
            <person name="Sadzewicz L."/>
            <person name="Sengamalay N."/>
            <person name="Ott S."/>
            <person name="Godinez A."/>
            <person name="Nagaraj S."/>
            <person name="Vavikolanu K."/>
            <person name="Vyas G."/>
            <person name="Nadendla S."/>
            <person name="Aluvathingal J."/>
            <person name="Sichtig H."/>
        </authorList>
    </citation>
    <scope>NUCLEOTIDE SEQUENCE [LARGE SCALE GENOMIC DNA]</scope>
    <source>
        <strain evidence="6">FDAARGOS_360</strain>
    </source>
</reference>
<dbReference type="EMBL" id="RHLD01000051">
    <property type="protein sequence ID" value="TPP52619.1"/>
    <property type="molecule type" value="Genomic_DNA"/>
</dbReference>
<feature type="compositionally biased region" description="Low complexity" evidence="2">
    <location>
        <begin position="111"/>
        <end position="143"/>
    </location>
</feature>
<dbReference type="VEuPathDB" id="TriTrypDB:LDHU3_10.1020"/>
<dbReference type="VEuPathDB" id="TriTrypDB:LdBPK_100680.1"/>
<dbReference type="VEuPathDB" id="TriTrypDB:LdCL_100013700"/>
<accession>A0A504XY35</accession>
<evidence type="ECO:0000256" key="3">
    <source>
        <dbReference type="SAM" id="Phobius"/>
    </source>
</evidence>
<feature type="transmembrane region" description="Helical" evidence="3">
    <location>
        <begin position="671"/>
        <end position="698"/>
    </location>
</feature>
<sequence length="701" mass="74480">MSTTAYKEAVEAPATAARRRKAGRVNYLIENATPAMLCLVRAAEPKPYTALSPEALYEAVQPHDHTLRPSPFIAHQALMDFYKVCDGYYGVDREEVDVQQLTSFEHKKPHGGASSGNNSGSNSGATLSSLLSGSASATPSSNGSITSNVANAGISGVCHFYRTPEGCQRGAACPFTHLDKHGQPVNRVPNRRSTQTHASGCRGAQLSRQGDGRYGGHGDRSSSSDYYDGTYYYHVIFRSAPGGGDSTDGPSGVGIYGVVGYGGAMVGGGVVFSDMGGSGSAIRLISKAGYLSTIAGNNRKRGDQDGPSPDALFGGIPTGDSRANSLAYGNGGFYLADTLNNALRFTNATTNVTTTILNANTLNTPNSLAVSIISSKTSVFISNTGYHSVLYIPSLGSPVGQVNFTSDPYFVPGAITVLSHLSRAFIVNATLQMYCWSYIQPSSKSWKVSTPLAADFGRILQASKDGTQVLYVTANGSTIAGLDATASSATSPSLVPQKMIDLDTSLIGGKIQLFFERTSDSWYILTTTQFLIVYNWMRIDATEAYNTDDFLNEFVVPPTNITTLVDGDVNVSTWCGNITTDRSNDGTISILIFWGPRGHDLLYTQDRLVKSPWKRTRAFLNSLNSSGWNLGPFCFYNCTTACKTITAPKCPAYNIGSACDDVCKGAIASSVVIAAAGVVLLILMIVSPSNIFTAVVMVPII</sequence>
<dbReference type="PROSITE" id="PS50103">
    <property type="entry name" value="ZF_C3H1"/>
    <property type="match status" value="1"/>
</dbReference>
<keyword evidence="3" id="KW-1133">Transmembrane helix</keyword>
<keyword evidence="1" id="KW-0862">Zinc</keyword>
<feature type="region of interest" description="Disordered" evidence="2">
    <location>
        <begin position="178"/>
        <end position="221"/>
    </location>
</feature>
<organism evidence="5 6">
    <name type="scientific">Leishmania donovani</name>
    <dbReference type="NCBI Taxonomy" id="5661"/>
    <lineage>
        <taxon>Eukaryota</taxon>
        <taxon>Discoba</taxon>
        <taxon>Euglenozoa</taxon>
        <taxon>Kinetoplastea</taxon>
        <taxon>Metakinetoplastina</taxon>
        <taxon>Trypanosomatida</taxon>
        <taxon>Trypanosomatidae</taxon>
        <taxon>Leishmaniinae</taxon>
        <taxon>Leishmania</taxon>
    </lineage>
</organism>
<feature type="zinc finger region" description="C3H1-type" evidence="1">
    <location>
        <begin position="157"/>
        <end position="180"/>
    </location>
</feature>
<evidence type="ECO:0000313" key="6">
    <source>
        <dbReference type="Proteomes" id="UP000318821"/>
    </source>
</evidence>
<evidence type="ECO:0000259" key="4">
    <source>
        <dbReference type="PROSITE" id="PS50103"/>
    </source>
</evidence>
<dbReference type="InterPro" id="IPR011042">
    <property type="entry name" value="6-blade_b-propeller_TolB-like"/>
</dbReference>
<dbReference type="Proteomes" id="UP000318821">
    <property type="component" value="Unassembled WGS sequence"/>
</dbReference>
<protein>
    <recommendedName>
        <fullName evidence="4">C3H1-type domain-containing protein</fullName>
    </recommendedName>
</protein>
<evidence type="ECO:0000313" key="5">
    <source>
        <dbReference type="EMBL" id="TPP52619.1"/>
    </source>
</evidence>
<proteinExistence type="predicted"/>
<dbReference type="VEuPathDB" id="TriTrypDB:LdCL_100013600"/>
<feature type="domain" description="C3H1-type" evidence="4">
    <location>
        <begin position="157"/>
        <end position="180"/>
    </location>
</feature>
<dbReference type="InterPro" id="IPR000571">
    <property type="entry name" value="Znf_CCCH"/>
</dbReference>
<feature type="region of interest" description="Disordered" evidence="2">
    <location>
        <begin position="106"/>
        <end position="143"/>
    </location>
</feature>
<dbReference type="GO" id="GO:0008270">
    <property type="term" value="F:zinc ion binding"/>
    <property type="evidence" value="ECO:0007669"/>
    <property type="project" value="UniProtKB-KW"/>
</dbReference>
<dbReference type="VEuPathDB" id="TriTrypDB:LDHU3_10.1010"/>
<dbReference type="AlphaFoldDB" id="A0A504XY35"/>
<comment type="caution">
    <text evidence="5">The sequence shown here is derived from an EMBL/GenBank/DDBJ whole genome shotgun (WGS) entry which is preliminary data.</text>
</comment>
<feature type="compositionally biased region" description="Basic and acidic residues" evidence="2">
    <location>
        <begin position="210"/>
        <end position="221"/>
    </location>
</feature>
<name>A0A504XY35_LEIDO</name>
<keyword evidence="1" id="KW-0863">Zinc-finger</keyword>